<gene>
    <name evidence="1" type="ORF">F3168_01575</name>
</gene>
<evidence type="ECO:0000313" key="1">
    <source>
        <dbReference type="EMBL" id="MQT15952.1"/>
    </source>
</evidence>
<name>A0A7C9GME7_9SPHN</name>
<comment type="caution">
    <text evidence="1">The sequence shown here is derived from an EMBL/GenBank/DDBJ whole genome shotgun (WGS) entry which is preliminary data.</text>
</comment>
<accession>A0A7C9GME7</accession>
<dbReference type="EMBL" id="WIOL01000001">
    <property type="protein sequence ID" value="MQT15952.1"/>
    <property type="molecule type" value="Genomic_DNA"/>
</dbReference>
<dbReference type="RefSeq" id="WP_152576411.1">
    <property type="nucleotide sequence ID" value="NZ_WEFI01000001.1"/>
</dbReference>
<organism evidence="1 2">
    <name type="scientific">Sandarakinorhabdus fusca</name>
    <dbReference type="NCBI Taxonomy" id="1439888"/>
    <lineage>
        <taxon>Bacteria</taxon>
        <taxon>Pseudomonadati</taxon>
        <taxon>Pseudomonadota</taxon>
        <taxon>Alphaproteobacteria</taxon>
        <taxon>Sphingomonadales</taxon>
        <taxon>Sphingosinicellaceae</taxon>
        <taxon>Sandarakinorhabdus</taxon>
    </lineage>
</organism>
<dbReference type="Proteomes" id="UP000481327">
    <property type="component" value="Unassembled WGS sequence"/>
</dbReference>
<proteinExistence type="predicted"/>
<keyword evidence="2" id="KW-1185">Reference proteome</keyword>
<sequence length="138" mass="14134">MPASAVAAGWTLEPGANAAALVFGTPGGDRDAFRFDCSGGMLSLSTWAGSPPRGVSSGTFPTELSVFLGRTEQAFAATGRVTGPGGTSRIDARIVDPAAFLTALDRVPRLTTVIFAGRRMAPVPGAARTADFRKACGF</sequence>
<protein>
    <submittedName>
        <fullName evidence="1">Uncharacterized protein</fullName>
    </submittedName>
</protein>
<evidence type="ECO:0000313" key="2">
    <source>
        <dbReference type="Proteomes" id="UP000481327"/>
    </source>
</evidence>
<dbReference type="AlphaFoldDB" id="A0A7C9GME7"/>
<reference evidence="1 2" key="1">
    <citation type="submission" date="2019-09" db="EMBL/GenBank/DDBJ databases">
        <title>Polymorphobacter sp. isolated from a lake in China.</title>
        <authorList>
            <person name="Liu Z."/>
        </authorList>
    </citation>
    <scope>NUCLEOTIDE SEQUENCE [LARGE SCALE GENOMIC DNA]</scope>
    <source>
        <strain evidence="1 2">D40P</strain>
    </source>
</reference>